<sequence>MNRHIIKASLFALLTLWSAQLLSQSFTEVTTESQLIFSHVNNPPQLRESTFVASGGATGDYDFDGFPDFYLIGGSQNHNGLFRNNGDGTFSNVAQQAGVDLFDILGSGPVFADVDGDTDLDLVVFSLQSWAQPVGSDPDLLENRPRLFINQGDGSFTENAQSSGFTSGMPSYAGSFGDLDLDGDLDLFMTHWNSDDTFSKQLFWENDGTGQFTDVTVDYLGTTQNINLDKFTFTPHITDINEDGFPDVLVASDFGRTRIFYHQGFPAGEPSFLASQPPFITDENGMGSAVADYDNDGDLDWFVTSIWDPDGIPEGNWGITGNRLYENTGSGNFIDVTDAAGVRQGYWGWGACLADFNNDGHLDIYHE</sequence>
<dbReference type="SUPFAM" id="SSF69318">
    <property type="entry name" value="Integrin alpha N-terminal domain"/>
    <property type="match status" value="1"/>
</dbReference>
<keyword evidence="1 2" id="KW-0732">Signal</keyword>
<gene>
    <name evidence="3" type="ORF">ACFODZ_10035</name>
</gene>
<feature type="non-terminal residue" evidence="3">
    <location>
        <position position="367"/>
    </location>
</feature>
<evidence type="ECO:0000256" key="2">
    <source>
        <dbReference type="SAM" id="SignalP"/>
    </source>
</evidence>
<comment type="caution">
    <text evidence="3">The sequence shown here is derived from an EMBL/GenBank/DDBJ whole genome shotgun (WGS) entry which is preliminary data.</text>
</comment>
<evidence type="ECO:0000256" key="1">
    <source>
        <dbReference type="ARBA" id="ARBA00022729"/>
    </source>
</evidence>
<dbReference type="PANTHER" id="PTHR16026:SF0">
    <property type="entry name" value="CARTILAGE ACIDIC PROTEIN 1"/>
    <property type="match status" value="1"/>
</dbReference>
<keyword evidence="4" id="KW-1185">Reference proteome</keyword>
<feature type="signal peptide" evidence="2">
    <location>
        <begin position="1"/>
        <end position="23"/>
    </location>
</feature>
<dbReference type="RefSeq" id="WP_379876442.1">
    <property type="nucleotide sequence ID" value="NZ_JBHRTS010000004.1"/>
</dbReference>
<protein>
    <submittedName>
        <fullName evidence="3">FG-GAP repeat domain-containing protein</fullName>
    </submittedName>
</protein>
<accession>A0ABV7J9F3</accession>
<dbReference type="PANTHER" id="PTHR16026">
    <property type="entry name" value="CARTILAGE ACIDIC PROTEIN 1"/>
    <property type="match status" value="1"/>
</dbReference>
<dbReference type="InterPro" id="IPR028994">
    <property type="entry name" value="Integrin_alpha_N"/>
</dbReference>
<dbReference type="Pfam" id="PF13517">
    <property type="entry name" value="FG-GAP_3"/>
    <property type="match status" value="4"/>
</dbReference>
<dbReference type="Proteomes" id="UP001595533">
    <property type="component" value="Unassembled WGS sequence"/>
</dbReference>
<dbReference type="Gene3D" id="2.130.10.130">
    <property type="entry name" value="Integrin alpha, N-terminal"/>
    <property type="match status" value="1"/>
</dbReference>
<organism evidence="3 4">
    <name type="scientific">Marinicella sediminis</name>
    <dbReference type="NCBI Taxonomy" id="1792834"/>
    <lineage>
        <taxon>Bacteria</taxon>
        <taxon>Pseudomonadati</taxon>
        <taxon>Pseudomonadota</taxon>
        <taxon>Gammaproteobacteria</taxon>
        <taxon>Lysobacterales</taxon>
        <taxon>Marinicellaceae</taxon>
        <taxon>Marinicella</taxon>
    </lineage>
</organism>
<evidence type="ECO:0000313" key="4">
    <source>
        <dbReference type="Proteomes" id="UP001595533"/>
    </source>
</evidence>
<dbReference type="EMBL" id="JBHRTS010000004">
    <property type="protein sequence ID" value="MFC3194574.1"/>
    <property type="molecule type" value="Genomic_DNA"/>
</dbReference>
<feature type="chain" id="PRO_5045730503" evidence="2">
    <location>
        <begin position="24"/>
        <end position="367"/>
    </location>
</feature>
<dbReference type="InterPro" id="IPR013517">
    <property type="entry name" value="FG-GAP"/>
</dbReference>
<reference evidence="4" key="1">
    <citation type="journal article" date="2019" name="Int. J. Syst. Evol. Microbiol.">
        <title>The Global Catalogue of Microorganisms (GCM) 10K type strain sequencing project: providing services to taxonomists for standard genome sequencing and annotation.</title>
        <authorList>
            <consortium name="The Broad Institute Genomics Platform"/>
            <consortium name="The Broad Institute Genome Sequencing Center for Infectious Disease"/>
            <person name="Wu L."/>
            <person name="Ma J."/>
        </authorList>
    </citation>
    <scope>NUCLEOTIDE SEQUENCE [LARGE SCALE GENOMIC DNA]</scope>
    <source>
        <strain evidence="4">KCTC 42953</strain>
    </source>
</reference>
<proteinExistence type="predicted"/>
<dbReference type="InterPro" id="IPR027039">
    <property type="entry name" value="Crtac1"/>
</dbReference>
<evidence type="ECO:0000313" key="3">
    <source>
        <dbReference type="EMBL" id="MFC3194574.1"/>
    </source>
</evidence>
<name>A0ABV7J9F3_9GAMM</name>